<evidence type="ECO:0000259" key="4">
    <source>
        <dbReference type="Pfam" id="PF08450"/>
    </source>
</evidence>
<dbReference type="GO" id="GO:0004341">
    <property type="term" value="F:gluconolactonase activity"/>
    <property type="evidence" value="ECO:0007669"/>
    <property type="project" value="TreeGrafter"/>
</dbReference>
<evidence type="ECO:0000256" key="2">
    <source>
        <dbReference type="PIRSR" id="PIRSR605511-1"/>
    </source>
</evidence>
<protein>
    <submittedName>
        <fullName evidence="5">SMP-30/gluconolactonase/LRE family protein</fullName>
    </submittedName>
</protein>
<dbReference type="RefSeq" id="WP_212535195.1">
    <property type="nucleotide sequence ID" value="NZ_JAGTUU010000001.1"/>
</dbReference>
<keyword evidence="3" id="KW-0862">Zinc</keyword>
<organism evidence="5 6">
    <name type="scientific">Thetidibacter halocola</name>
    <dbReference type="NCBI Taxonomy" id="2827239"/>
    <lineage>
        <taxon>Bacteria</taxon>
        <taxon>Pseudomonadati</taxon>
        <taxon>Pseudomonadota</taxon>
        <taxon>Alphaproteobacteria</taxon>
        <taxon>Rhodobacterales</taxon>
        <taxon>Roseobacteraceae</taxon>
        <taxon>Thetidibacter</taxon>
    </lineage>
</organism>
<feature type="binding site" evidence="3">
    <location>
        <position position="98"/>
    </location>
    <ligand>
        <name>substrate</name>
    </ligand>
</feature>
<dbReference type="AlphaFoldDB" id="A0A8J7WCN0"/>
<feature type="binding site" evidence="3">
    <location>
        <position position="143"/>
    </location>
    <ligand>
        <name>a divalent metal cation</name>
        <dbReference type="ChEBI" id="CHEBI:60240"/>
    </ligand>
</feature>
<dbReference type="InterPro" id="IPR011042">
    <property type="entry name" value="6-blade_b-propeller_TolB-like"/>
</dbReference>
<comment type="similarity">
    <text evidence="1">Belongs to the SMP-30/CGR1 family.</text>
</comment>
<keyword evidence="3" id="KW-0479">Metal-binding</keyword>
<proteinExistence type="inferred from homology"/>
<feature type="binding site" evidence="3">
    <location>
        <position position="193"/>
    </location>
    <ligand>
        <name>a divalent metal cation</name>
        <dbReference type="ChEBI" id="CHEBI:60240"/>
    </ligand>
</feature>
<sequence>MTVSTVSTTACILGEGAFWHPDRGSFLWFDILGRRLYEAAPDGERHWSFDRCVSAAGRIDRDRLLIATATDLVQFDLETGAQDRLVALEADNPATRSNDGRADPQGGFWIGTMGMRLEPGLGAIYRYYKGELRRLYDRISIPNAQCFSPDGGHAFFTDTPDRIIRRVALDRDGWPKAEPEPWIDLRDEALNPDGAVIDAEGNLWNAQWGAGRVACHGPDGAFRHAVDLPASQITCPAFGGADLSTLYVTSAAEGLTDEPQAGRTFAIQTEAKGQEEHRVIL</sequence>
<dbReference type="SUPFAM" id="SSF63829">
    <property type="entry name" value="Calcium-dependent phosphotriesterase"/>
    <property type="match status" value="1"/>
</dbReference>
<accession>A0A8J7WCN0</accession>
<feature type="active site" description="Proton donor/acceptor" evidence="2">
    <location>
        <position position="193"/>
    </location>
</feature>
<dbReference type="GO" id="GO:0005509">
    <property type="term" value="F:calcium ion binding"/>
    <property type="evidence" value="ECO:0007669"/>
    <property type="project" value="TreeGrafter"/>
</dbReference>
<dbReference type="PANTHER" id="PTHR10907">
    <property type="entry name" value="REGUCALCIN"/>
    <property type="match status" value="1"/>
</dbReference>
<gene>
    <name evidence="5" type="ORF">KB874_03780</name>
</gene>
<keyword evidence="6" id="KW-1185">Reference proteome</keyword>
<evidence type="ECO:0000256" key="3">
    <source>
        <dbReference type="PIRSR" id="PIRSR605511-2"/>
    </source>
</evidence>
<dbReference type="Pfam" id="PF08450">
    <property type="entry name" value="SGL"/>
    <property type="match status" value="1"/>
</dbReference>
<dbReference type="Proteomes" id="UP000681356">
    <property type="component" value="Unassembled WGS sequence"/>
</dbReference>
<comment type="caution">
    <text evidence="5">The sequence shown here is derived from an EMBL/GenBank/DDBJ whole genome shotgun (WGS) entry which is preliminary data.</text>
</comment>
<name>A0A8J7WCN0_9RHOB</name>
<evidence type="ECO:0000256" key="1">
    <source>
        <dbReference type="ARBA" id="ARBA00008853"/>
    </source>
</evidence>
<feature type="domain" description="SMP-30/Gluconolactonase/LRE-like region" evidence="4">
    <location>
        <begin position="13"/>
        <end position="251"/>
    </location>
</feature>
<feature type="binding site" evidence="3">
    <location>
        <position position="96"/>
    </location>
    <ligand>
        <name>substrate</name>
    </ligand>
</feature>
<dbReference type="InterPro" id="IPR013658">
    <property type="entry name" value="SGL"/>
</dbReference>
<evidence type="ECO:0000313" key="5">
    <source>
        <dbReference type="EMBL" id="MBS0123246.1"/>
    </source>
</evidence>
<feature type="binding site" evidence="3">
    <location>
        <position position="15"/>
    </location>
    <ligand>
        <name>a divalent metal cation</name>
        <dbReference type="ChEBI" id="CHEBI:60240"/>
    </ligand>
</feature>
<dbReference type="EMBL" id="JAGTUU010000001">
    <property type="protein sequence ID" value="MBS0123246.1"/>
    <property type="molecule type" value="Genomic_DNA"/>
</dbReference>
<reference evidence="5" key="1">
    <citation type="submission" date="2021-04" db="EMBL/GenBank/DDBJ databases">
        <authorList>
            <person name="Yoon J."/>
        </authorList>
    </citation>
    <scope>NUCLEOTIDE SEQUENCE</scope>
    <source>
        <strain evidence="5">KMU-90</strain>
    </source>
</reference>
<dbReference type="InterPro" id="IPR005511">
    <property type="entry name" value="SMP-30"/>
</dbReference>
<dbReference type="Gene3D" id="2.120.10.30">
    <property type="entry name" value="TolB, C-terminal domain"/>
    <property type="match status" value="1"/>
</dbReference>
<dbReference type="PRINTS" id="PR01790">
    <property type="entry name" value="SMP30FAMILY"/>
</dbReference>
<evidence type="ECO:0000313" key="6">
    <source>
        <dbReference type="Proteomes" id="UP000681356"/>
    </source>
</evidence>
<dbReference type="GO" id="GO:0019853">
    <property type="term" value="P:L-ascorbic acid biosynthetic process"/>
    <property type="evidence" value="ECO:0007669"/>
    <property type="project" value="TreeGrafter"/>
</dbReference>
<dbReference type="PANTHER" id="PTHR10907:SF47">
    <property type="entry name" value="REGUCALCIN"/>
    <property type="match status" value="1"/>
</dbReference>
<comment type="cofactor">
    <cofactor evidence="3">
        <name>Zn(2+)</name>
        <dbReference type="ChEBI" id="CHEBI:29105"/>
    </cofactor>
    <text evidence="3">Binds 1 divalent metal cation per subunit.</text>
</comment>